<dbReference type="InterPro" id="IPR004007">
    <property type="entry name" value="DhaL_dom"/>
</dbReference>
<evidence type="ECO:0000259" key="6">
    <source>
        <dbReference type="PROSITE" id="PS51481"/>
    </source>
</evidence>
<dbReference type="InterPro" id="IPR004006">
    <property type="entry name" value="DhaK_dom"/>
</dbReference>
<dbReference type="GO" id="GO:0004371">
    <property type="term" value="F:glycerone kinase activity"/>
    <property type="evidence" value="ECO:0007669"/>
    <property type="project" value="InterPro"/>
</dbReference>
<dbReference type="FunFam" id="3.30.1180.20:FF:000001">
    <property type="entry name" value="Dihydroxyacetone kinase 1"/>
    <property type="match status" value="1"/>
</dbReference>
<feature type="domain" description="DhaK" evidence="6">
    <location>
        <begin position="9"/>
        <end position="330"/>
    </location>
</feature>
<dbReference type="PROSITE" id="PS51480">
    <property type="entry name" value="DHAL"/>
    <property type="match status" value="1"/>
</dbReference>
<dbReference type="Gene3D" id="1.25.40.340">
    <property type="match status" value="1"/>
</dbReference>
<dbReference type="PANTHER" id="PTHR28629:SF4">
    <property type="entry name" value="TRIOKINASE_FMN CYCLASE"/>
    <property type="match status" value="1"/>
</dbReference>
<keyword evidence="1" id="KW-0808">Transferase</keyword>
<dbReference type="InterPro" id="IPR036117">
    <property type="entry name" value="DhaL_dom_sf"/>
</dbReference>
<evidence type="ECO:0000313" key="8">
    <source>
        <dbReference type="Proteomes" id="UP000515734"/>
    </source>
</evidence>
<dbReference type="GO" id="GO:0019563">
    <property type="term" value="P:glycerol catabolic process"/>
    <property type="evidence" value="ECO:0007669"/>
    <property type="project" value="TreeGrafter"/>
</dbReference>
<dbReference type="SUPFAM" id="SSF101473">
    <property type="entry name" value="DhaL-like"/>
    <property type="match status" value="1"/>
</dbReference>
<dbReference type="Pfam" id="PF02734">
    <property type="entry name" value="Dak2"/>
    <property type="match status" value="1"/>
</dbReference>
<evidence type="ECO:0000256" key="1">
    <source>
        <dbReference type="ARBA" id="ARBA00022679"/>
    </source>
</evidence>
<dbReference type="Proteomes" id="UP000515734">
    <property type="component" value="Chromosome"/>
</dbReference>
<protein>
    <submittedName>
        <fullName evidence="7">Dihydroxyacetone kinase family protein</fullName>
    </submittedName>
</protein>
<evidence type="ECO:0000256" key="3">
    <source>
        <dbReference type="ARBA" id="ARBA00022777"/>
    </source>
</evidence>
<evidence type="ECO:0000313" key="7">
    <source>
        <dbReference type="EMBL" id="BCI55889.1"/>
    </source>
</evidence>
<dbReference type="Gene3D" id="3.30.1180.20">
    <property type="entry name" value="Dihydroxyacetone kinase, domain 2"/>
    <property type="match status" value="1"/>
</dbReference>
<keyword evidence="4" id="KW-0067">ATP-binding</keyword>
<dbReference type="PANTHER" id="PTHR28629">
    <property type="entry name" value="TRIOKINASE/FMN CYCLASE"/>
    <property type="match status" value="1"/>
</dbReference>
<evidence type="ECO:0000259" key="5">
    <source>
        <dbReference type="PROSITE" id="PS51480"/>
    </source>
</evidence>
<feature type="domain" description="DhaL" evidence="5">
    <location>
        <begin position="356"/>
        <end position="543"/>
    </location>
</feature>
<dbReference type="Gene3D" id="3.40.50.10440">
    <property type="entry name" value="Dihydroxyacetone kinase, domain 1"/>
    <property type="match status" value="1"/>
</dbReference>
<dbReference type="AlphaFoldDB" id="A0A6S6PC33"/>
<dbReference type="SMART" id="SM01120">
    <property type="entry name" value="Dak2"/>
    <property type="match status" value="1"/>
</dbReference>
<dbReference type="Pfam" id="PF02733">
    <property type="entry name" value="Dak1"/>
    <property type="match status" value="1"/>
</dbReference>
<keyword evidence="3 7" id="KW-0418">Kinase</keyword>
<organism evidence="7 8">
    <name type="scientific">Mycolicibacterium litorale</name>
    <dbReference type="NCBI Taxonomy" id="758802"/>
    <lineage>
        <taxon>Bacteria</taxon>
        <taxon>Bacillati</taxon>
        <taxon>Actinomycetota</taxon>
        <taxon>Actinomycetes</taxon>
        <taxon>Mycobacteriales</taxon>
        <taxon>Mycobacteriaceae</taxon>
        <taxon>Mycolicibacterium</taxon>
    </lineage>
</organism>
<dbReference type="GO" id="GO:0005524">
    <property type="term" value="F:ATP binding"/>
    <property type="evidence" value="ECO:0007669"/>
    <property type="project" value="UniProtKB-KW"/>
</dbReference>
<evidence type="ECO:0000256" key="4">
    <source>
        <dbReference type="ARBA" id="ARBA00022840"/>
    </source>
</evidence>
<dbReference type="InterPro" id="IPR050861">
    <property type="entry name" value="Dihydroxyacetone_Kinase"/>
</dbReference>
<accession>A0A6S6PC33</accession>
<reference evidence="7 8" key="1">
    <citation type="submission" date="2020-07" db="EMBL/GenBank/DDBJ databases">
        <title>Complete genome sequence of Mycolicibacterium litorale like strain isolated from cardiac implantable electronic device infection.</title>
        <authorList>
            <person name="Fukano H."/>
            <person name="Miyama H."/>
            <person name="Hoshino Y."/>
        </authorList>
    </citation>
    <scope>NUCLEOTIDE SEQUENCE [LARGE SCALE GENOMIC DNA]</scope>
    <source>
        <strain evidence="7 8">NIIDNTM18</strain>
    </source>
</reference>
<gene>
    <name evidence="7" type="ORF">NIIDNTM18_51670</name>
</gene>
<proteinExistence type="predicted"/>
<dbReference type="SUPFAM" id="SSF82549">
    <property type="entry name" value="DAK1/DegV-like"/>
    <property type="match status" value="1"/>
</dbReference>
<dbReference type="EMBL" id="AP023287">
    <property type="protein sequence ID" value="BCI55889.1"/>
    <property type="molecule type" value="Genomic_DNA"/>
</dbReference>
<name>A0A6S6PC33_9MYCO</name>
<keyword evidence="2" id="KW-0547">Nucleotide-binding</keyword>
<evidence type="ECO:0000256" key="2">
    <source>
        <dbReference type="ARBA" id="ARBA00022741"/>
    </source>
</evidence>
<dbReference type="NCBIfam" id="NF011049">
    <property type="entry name" value="PRK14479.1"/>
    <property type="match status" value="1"/>
</dbReference>
<dbReference type="FunFam" id="3.40.50.10440:FF:000001">
    <property type="entry name" value="Dihydroxyacetone kinase, DhaK subunit"/>
    <property type="match status" value="1"/>
</dbReference>
<dbReference type="RefSeq" id="WP_185293524.1">
    <property type="nucleotide sequence ID" value="NZ_AP023287.1"/>
</dbReference>
<dbReference type="PROSITE" id="PS51481">
    <property type="entry name" value="DHAK"/>
    <property type="match status" value="1"/>
</dbReference>
<sequence length="545" mass="56168">MAQRYIYDSVESFLPDALRGFVAANPEIAWHRDPGFLARRAPTPPGRVAVLSGGGSGHEPMHSGLIGAGLLDAVCPGPIFTSPNALQIAGATRHVHSGAGVLHIVKNYTGDMMNFRIARDIVRDEGIDTDVVVVADDVATESAGDGPGRRGTGATIVVEKVCGAAAAGGATLSEVTVLGRRVADNARSMSVALDPCTVPGSDQPSFDLGPDEMELGIGIHGESGTERTQWRPAAQIVRTLLERILGSLDVAAGERVIVVVNGLGSTHPLELGLVFGHVLEQLRAAGIPVVRALVGTMVTALDMRGVSVTVARADDEIVGLWDAPTDAPAWPRLTAAEPGELMDTTVAEPDDAANSGPECGWLSAFVARVRGAIDELTALDRQVGDGDFGANMAAALGRFDLPLRGSDADVLDAIARSYFVRSGGTSGAVFGTLFRELSKAFAGDDDFPAALAAGTRAGLESVVELGGAQVGDNTVVDALHPANEALQQGDSLADAARAAAEGAESTRDRLARKGRASYVGEAARGAVDPGALVISWLFEAAADAG</sequence>
<dbReference type="GO" id="GO:0005829">
    <property type="term" value="C:cytosol"/>
    <property type="evidence" value="ECO:0007669"/>
    <property type="project" value="TreeGrafter"/>
</dbReference>